<accession>A0A8X8WCA3</accession>
<keyword evidence="13" id="KW-1185">Reference proteome</keyword>
<dbReference type="Pfam" id="PF23559">
    <property type="entry name" value="WHD_DRP"/>
    <property type="match status" value="1"/>
</dbReference>
<dbReference type="InterPro" id="IPR044974">
    <property type="entry name" value="Disease_R_plants"/>
</dbReference>
<dbReference type="Gene3D" id="1.20.5.4130">
    <property type="match status" value="1"/>
</dbReference>
<dbReference type="CDD" id="cd14798">
    <property type="entry name" value="RX-CC_like"/>
    <property type="match status" value="1"/>
</dbReference>
<sequence>MAVEAAVSFAVETLGNFLIEKAVFLKGVEGDVEWLRNELKRMQCFQKDAARKQSKSESIRNWISEIREVAHDAADTIEMFVLNVESRAQQQGRSDCCFQYPDRVYHLNRVGKEIESIRKRLKDIEDGRVRYGIQDDDHGRDSGTSIQVESWRRLAYWQKDTDVVGLEEDVEELVEKLLGISIMEKKKNVEVARKREEEINRKREEMIRRRSEERKLEEEEDKERKREDEEEERKLEEEEEERKREEEREVEEEKRVVAARKKRKDEINMKREDRLRRRKLERERKSEEERKREKEEEDEERKREDEEEERKLEEEMEERKREKERKVEEEKRVEAARKKRKDEINMKREDRLRRRKLEQERKREEERKMEEEDRKRDEEQRKREEERKGHSVAAIEGMGGIGKSTLASRIYNHPAVADRFESRAWVVVSSEFMLEDIIQQIMHQLDIWLYIPKLHDELRRQDILLEQLHEELKGKLYFVVLDDLWDVQHFESLRRAFPQAVSWSDKASRLILTSRNKGMRYSTDYVHEMKLLDDNRSWKLFLRKAFIANSGGKCPEELKDIGEEILTKCQGLPLAISVVGGLLLRKTPCRSEWLKVRDEMRSQLDGNRGDSESDIKTISAILELSYKHLLPELKVCFLCLGFFKEDAMIKVKNLVHIWVAQGLVPQREVGVGETMEDVARIYLGELISRNMVQVKESTHDQVKACKMHDLIRDLCLRKAKEEIDFEVLSEEGNSRHSSSRHRAVYSTRLSLLNSTRNQHVRSLFIHGETERNNDWQSYWKSFELLRVLDLGNIRFQIWPKAIGGLVGLRYLKMIYDGKDSSLPRSWAKLKNLQVLHLGCGFGLFITDKVILEMDSLRHLYAYISSHSKVPLGNLRNLQTLCFFVVEDSNLWQVKAMTGVTKLGIDMREISDARNIFMNLAELENLVNLTLLYHVSKNLDGLDTLQRVTQLKLVTMSLPRNFPPNLSHLTLSRMRLGKDPMPVLEKLPKLLYLKLCDNYIGEEMVVSHCGFPRLKVMVLQDNVRVKNVMVEEGAMPELKQLMIRNCKRLIIDNLPEHLKSKIIVAD</sequence>
<evidence type="ECO:0000313" key="13">
    <source>
        <dbReference type="Proteomes" id="UP000298416"/>
    </source>
</evidence>
<dbReference type="InterPro" id="IPR042197">
    <property type="entry name" value="Apaf_helical"/>
</dbReference>
<evidence type="ECO:0000259" key="9">
    <source>
        <dbReference type="Pfam" id="PF18052"/>
    </source>
</evidence>
<feature type="domain" description="Disease resistance N-terminal" evidence="9">
    <location>
        <begin position="6"/>
        <end position="94"/>
    </location>
</feature>
<dbReference type="Pfam" id="PF23598">
    <property type="entry name" value="LRR_14"/>
    <property type="match status" value="1"/>
</dbReference>
<dbReference type="InterPro" id="IPR036388">
    <property type="entry name" value="WH-like_DNA-bd_sf"/>
</dbReference>
<feature type="region of interest" description="Disordered" evidence="7">
    <location>
        <begin position="219"/>
        <end position="264"/>
    </location>
</feature>
<dbReference type="SUPFAM" id="SSF52540">
    <property type="entry name" value="P-loop containing nucleoside triphosphate hydrolases"/>
    <property type="match status" value="1"/>
</dbReference>
<organism evidence="12">
    <name type="scientific">Salvia splendens</name>
    <name type="common">Scarlet sage</name>
    <dbReference type="NCBI Taxonomy" id="180675"/>
    <lineage>
        <taxon>Eukaryota</taxon>
        <taxon>Viridiplantae</taxon>
        <taxon>Streptophyta</taxon>
        <taxon>Embryophyta</taxon>
        <taxon>Tracheophyta</taxon>
        <taxon>Spermatophyta</taxon>
        <taxon>Magnoliopsida</taxon>
        <taxon>eudicotyledons</taxon>
        <taxon>Gunneridae</taxon>
        <taxon>Pentapetalae</taxon>
        <taxon>asterids</taxon>
        <taxon>lamiids</taxon>
        <taxon>Lamiales</taxon>
        <taxon>Lamiaceae</taxon>
        <taxon>Nepetoideae</taxon>
        <taxon>Mentheae</taxon>
        <taxon>Salviinae</taxon>
        <taxon>Salvia</taxon>
        <taxon>Salvia subgen. Calosphace</taxon>
        <taxon>core Calosphace</taxon>
    </lineage>
</organism>
<evidence type="ECO:0000256" key="1">
    <source>
        <dbReference type="ARBA" id="ARBA00008894"/>
    </source>
</evidence>
<evidence type="ECO:0000259" key="11">
    <source>
        <dbReference type="Pfam" id="PF23598"/>
    </source>
</evidence>
<name>A0A8X8WCA3_SALSN</name>
<dbReference type="GO" id="GO:0043531">
    <property type="term" value="F:ADP binding"/>
    <property type="evidence" value="ECO:0007669"/>
    <property type="project" value="InterPro"/>
</dbReference>
<dbReference type="InterPro" id="IPR055414">
    <property type="entry name" value="LRR_R13L4/SHOC2-like"/>
</dbReference>
<dbReference type="Gene3D" id="3.80.10.10">
    <property type="entry name" value="Ribonuclease Inhibitor"/>
    <property type="match status" value="1"/>
</dbReference>
<dbReference type="InterPro" id="IPR038005">
    <property type="entry name" value="RX-like_CC"/>
</dbReference>
<dbReference type="AlphaFoldDB" id="A0A8X8WCA3"/>
<evidence type="ECO:0000256" key="2">
    <source>
        <dbReference type="ARBA" id="ARBA00022614"/>
    </source>
</evidence>
<evidence type="ECO:0000313" key="12">
    <source>
        <dbReference type="EMBL" id="KAG6391743.1"/>
    </source>
</evidence>
<dbReference type="Pfam" id="PF18052">
    <property type="entry name" value="Rx_N"/>
    <property type="match status" value="1"/>
</dbReference>
<feature type="domain" description="NB-ARC" evidence="8">
    <location>
        <begin position="387"/>
        <end position="549"/>
    </location>
</feature>
<feature type="compositionally biased region" description="Basic and acidic residues" evidence="7">
    <location>
        <begin position="358"/>
        <end position="389"/>
    </location>
</feature>
<dbReference type="PANTHER" id="PTHR23155:SF1185">
    <property type="entry name" value="DISEASE RESISTANCE RPP8-LIKE PROTEIN 3-RELATED"/>
    <property type="match status" value="1"/>
</dbReference>
<keyword evidence="3" id="KW-0677">Repeat</keyword>
<protein>
    <recommendedName>
        <fullName evidence="14">Disease resistance protein RPM1</fullName>
    </recommendedName>
</protein>
<keyword evidence="2" id="KW-0433">Leucine-rich repeat</keyword>
<evidence type="ECO:0008006" key="14">
    <source>
        <dbReference type="Google" id="ProtNLM"/>
    </source>
</evidence>
<evidence type="ECO:0000256" key="3">
    <source>
        <dbReference type="ARBA" id="ARBA00022737"/>
    </source>
</evidence>
<dbReference type="GO" id="GO:0005524">
    <property type="term" value="F:ATP binding"/>
    <property type="evidence" value="ECO:0007669"/>
    <property type="project" value="UniProtKB-KW"/>
</dbReference>
<comment type="caution">
    <text evidence="12">The sequence shown here is derived from an EMBL/GenBank/DDBJ whole genome shotgun (WGS) entry which is preliminary data.</text>
</comment>
<proteinExistence type="inferred from homology"/>
<dbReference type="Gene3D" id="1.10.8.430">
    <property type="entry name" value="Helical domain of apoptotic protease-activating factors"/>
    <property type="match status" value="1"/>
</dbReference>
<comment type="similarity">
    <text evidence="1">Belongs to the disease resistance NB-LRR family.</text>
</comment>
<dbReference type="EMBL" id="PNBA02000019">
    <property type="protein sequence ID" value="KAG6391743.1"/>
    <property type="molecule type" value="Genomic_DNA"/>
</dbReference>
<dbReference type="Pfam" id="PF00931">
    <property type="entry name" value="NB-ARC"/>
    <property type="match status" value="1"/>
</dbReference>
<dbReference type="Gene3D" id="3.40.50.300">
    <property type="entry name" value="P-loop containing nucleotide triphosphate hydrolases"/>
    <property type="match status" value="1"/>
</dbReference>
<keyword evidence="6" id="KW-0067">ATP-binding</keyword>
<dbReference type="Gene3D" id="1.10.10.10">
    <property type="entry name" value="Winged helix-like DNA-binding domain superfamily/Winged helix DNA-binding domain"/>
    <property type="match status" value="1"/>
</dbReference>
<dbReference type="FunFam" id="1.10.10.10:FF:000322">
    <property type="entry name" value="Probable disease resistance protein At1g63360"/>
    <property type="match status" value="1"/>
</dbReference>
<evidence type="ECO:0000256" key="7">
    <source>
        <dbReference type="SAM" id="MobiDB-lite"/>
    </source>
</evidence>
<dbReference type="InterPro" id="IPR027417">
    <property type="entry name" value="P-loop_NTPase"/>
</dbReference>
<feature type="domain" description="Disease resistance R13L4/SHOC-2-like LRR" evidence="11">
    <location>
        <begin position="759"/>
        <end position="1043"/>
    </location>
</feature>
<keyword evidence="5" id="KW-0611">Plant defense</keyword>
<dbReference type="InterPro" id="IPR032675">
    <property type="entry name" value="LRR_dom_sf"/>
</dbReference>
<evidence type="ECO:0000256" key="5">
    <source>
        <dbReference type="ARBA" id="ARBA00022821"/>
    </source>
</evidence>
<dbReference type="InterPro" id="IPR041118">
    <property type="entry name" value="Rx_N"/>
</dbReference>
<evidence type="ECO:0000259" key="10">
    <source>
        <dbReference type="Pfam" id="PF23559"/>
    </source>
</evidence>
<feature type="region of interest" description="Disordered" evidence="7">
    <location>
        <begin position="281"/>
        <end position="340"/>
    </location>
</feature>
<feature type="compositionally biased region" description="Basic and acidic residues" evidence="7">
    <location>
        <begin position="219"/>
        <end position="256"/>
    </location>
</feature>
<reference evidence="12" key="1">
    <citation type="submission" date="2018-01" db="EMBL/GenBank/DDBJ databases">
        <authorList>
            <person name="Mao J.F."/>
        </authorList>
    </citation>
    <scope>NUCLEOTIDE SEQUENCE</scope>
    <source>
        <strain evidence="12">Huo1</strain>
        <tissue evidence="12">Leaf</tissue>
    </source>
</reference>
<dbReference type="Proteomes" id="UP000298416">
    <property type="component" value="Unassembled WGS sequence"/>
</dbReference>
<evidence type="ECO:0000259" key="8">
    <source>
        <dbReference type="Pfam" id="PF00931"/>
    </source>
</evidence>
<dbReference type="SUPFAM" id="SSF52058">
    <property type="entry name" value="L domain-like"/>
    <property type="match status" value="1"/>
</dbReference>
<feature type="region of interest" description="Disordered" evidence="7">
    <location>
        <begin position="358"/>
        <end position="392"/>
    </location>
</feature>
<dbReference type="InterPro" id="IPR058922">
    <property type="entry name" value="WHD_DRP"/>
</dbReference>
<feature type="domain" description="Disease resistance protein winged helix" evidence="10">
    <location>
        <begin position="643"/>
        <end position="715"/>
    </location>
</feature>
<reference evidence="12" key="2">
    <citation type="submission" date="2020-08" db="EMBL/GenBank/DDBJ databases">
        <title>Plant Genome Project.</title>
        <authorList>
            <person name="Zhang R.-G."/>
        </authorList>
    </citation>
    <scope>NUCLEOTIDE SEQUENCE</scope>
    <source>
        <strain evidence="12">Huo1</strain>
        <tissue evidence="12">Leaf</tissue>
    </source>
</reference>
<evidence type="ECO:0000256" key="6">
    <source>
        <dbReference type="ARBA" id="ARBA00022840"/>
    </source>
</evidence>
<dbReference type="InterPro" id="IPR002182">
    <property type="entry name" value="NB-ARC"/>
</dbReference>
<dbReference type="GO" id="GO:0098542">
    <property type="term" value="P:defense response to other organism"/>
    <property type="evidence" value="ECO:0007669"/>
    <property type="project" value="TreeGrafter"/>
</dbReference>
<dbReference type="PANTHER" id="PTHR23155">
    <property type="entry name" value="DISEASE RESISTANCE PROTEIN RP"/>
    <property type="match status" value="1"/>
</dbReference>
<keyword evidence="4" id="KW-0547">Nucleotide-binding</keyword>
<evidence type="ECO:0000256" key="4">
    <source>
        <dbReference type="ARBA" id="ARBA00022741"/>
    </source>
</evidence>
<gene>
    <name evidence="12" type="ORF">SASPL_149502</name>
</gene>
<dbReference type="PRINTS" id="PR00364">
    <property type="entry name" value="DISEASERSIST"/>
</dbReference>